<dbReference type="AlphaFoldDB" id="A0A8H3ZLQ3"/>
<dbReference type="Proteomes" id="UP000434172">
    <property type="component" value="Unassembled WGS sequence"/>
</dbReference>
<comment type="caution">
    <text evidence="1">The sequence shown here is derived from an EMBL/GenBank/DDBJ whole genome shotgun (WGS) entry which is preliminary data.</text>
</comment>
<protein>
    <submittedName>
        <fullName evidence="1">Uncharacterized protein</fullName>
    </submittedName>
</protein>
<reference evidence="1 2" key="1">
    <citation type="submission" date="2019-12" db="EMBL/GenBank/DDBJ databases">
        <title>A genome sequence resource for the geographically widespread anthracnose pathogen Colletotrichum asianum.</title>
        <authorList>
            <person name="Meng Y."/>
        </authorList>
    </citation>
    <scope>NUCLEOTIDE SEQUENCE [LARGE SCALE GENOMIC DNA]</scope>
    <source>
        <strain evidence="1 2">ICMP 18580</strain>
    </source>
</reference>
<dbReference type="OrthoDB" id="5062850at2759"/>
<evidence type="ECO:0000313" key="1">
    <source>
        <dbReference type="EMBL" id="KAF0318326.1"/>
    </source>
</evidence>
<name>A0A8H3ZLQ3_9PEZI</name>
<accession>A0A8H3ZLQ3</accession>
<sequence length="540" mass="62178">MAPPSPFLALPREIRDAIYEHYVAIPSGYVCDPGRFVASVLERNAASARKINIAGLLKGANDQPIDLNLSYTCRLIATEMHGVALRINPITFTTVYSDDLRMLALRFDMLLGELEWHQKHLFYSACHTIAEKESYKELKLTYPQFAFLLNAIGDEGDEFRDGDLYQLESFGEAPSALSKLLKQGLRHVVCLDTGRDALRGVYARVESYRRDMKIHDIDGMAKDASEFWDIPQDSRLQAMAAYWPHGEKTGYIEDVITKRDRVKHRFSAAAAAILFMESCDRTLRMQLRKIVVREDRKAVGHPARHAQGLIPFCQENPLLIVERRVDLWRNAIQSESHYRPNRHHPMSDYTTNRRDWVIESDVVSDNILVWILEALALAPAGMPGKSFSLVLDAEPAPHLMTQMFQAIVQRDAAWQQAWDESVERGIIKEPSWLDGDPWDEYYPSYTFKHLPRALQDIADEKSVVQCNFDIGERWDFERMVREHEGWSHASWAKGWADERERKIWETESPLPSWKSILEENLLPVPDDHVHFSYSDRGLDL</sequence>
<evidence type="ECO:0000313" key="2">
    <source>
        <dbReference type="Proteomes" id="UP000434172"/>
    </source>
</evidence>
<dbReference type="EMBL" id="WOWK01000112">
    <property type="protein sequence ID" value="KAF0318326.1"/>
    <property type="molecule type" value="Genomic_DNA"/>
</dbReference>
<organism evidence="1 2">
    <name type="scientific">Colletotrichum asianum</name>
    <dbReference type="NCBI Taxonomy" id="702518"/>
    <lineage>
        <taxon>Eukaryota</taxon>
        <taxon>Fungi</taxon>
        <taxon>Dikarya</taxon>
        <taxon>Ascomycota</taxon>
        <taxon>Pezizomycotina</taxon>
        <taxon>Sordariomycetes</taxon>
        <taxon>Hypocreomycetidae</taxon>
        <taxon>Glomerellales</taxon>
        <taxon>Glomerellaceae</taxon>
        <taxon>Colletotrichum</taxon>
        <taxon>Colletotrichum gloeosporioides species complex</taxon>
    </lineage>
</organism>
<keyword evidence="2" id="KW-1185">Reference proteome</keyword>
<proteinExistence type="predicted"/>
<gene>
    <name evidence="1" type="ORF">GQ607_014452</name>
</gene>